<evidence type="ECO:0008006" key="4">
    <source>
        <dbReference type="Google" id="ProtNLM"/>
    </source>
</evidence>
<name>A0AAV8UZ98_9RHOD</name>
<organism evidence="2 3">
    <name type="scientific">Rhodosorus marinus</name>
    <dbReference type="NCBI Taxonomy" id="101924"/>
    <lineage>
        <taxon>Eukaryota</taxon>
        <taxon>Rhodophyta</taxon>
        <taxon>Stylonematophyceae</taxon>
        <taxon>Stylonematales</taxon>
        <taxon>Stylonemataceae</taxon>
        <taxon>Rhodosorus</taxon>
    </lineage>
</organism>
<comment type="caution">
    <text evidence="2">The sequence shown here is derived from an EMBL/GenBank/DDBJ whole genome shotgun (WGS) entry which is preliminary data.</text>
</comment>
<evidence type="ECO:0000313" key="2">
    <source>
        <dbReference type="EMBL" id="KAJ8907389.1"/>
    </source>
</evidence>
<reference evidence="2 3" key="1">
    <citation type="journal article" date="2023" name="Nat. Commun.">
        <title>Origin of minicircular mitochondrial genomes in red algae.</title>
        <authorList>
            <person name="Lee Y."/>
            <person name="Cho C.H."/>
            <person name="Lee Y.M."/>
            <person name="Park S.I."/>
            <person name="Yang J.H."/>
            <person name="West J.A."/>
            <person name="Bhattacharya D."/>
            <person name="Yoon H.S."/>
        </authorList>
    </citation>
    <scope>NUCLEOTIDE SEQUENCE [LARGE SCALE GENOMIC DNA]</scope>
    <source>
        <strain evidence="2 3">CCMP1338</strain>
        <tissue evidence="2">Whole cell</tissue>
    </source>
</reference>
<dbReference type="SUPFAM" id="SSF48576">
    <property type="entry name" value="Terpenoid synthases"/>
    <property type="match status" value="1"/>
</dbReference>
<protein>
    <recommendedName>
        <fullName evidence="4">KIF-binding protein</fullName>
    </recommendedName>
</protein>
<gene>
    <name evidence="2" type="ORF">NDN08_007501</name>
</gene>
<dbReference type="AlphaFoldDB" id="A0AAV8UZ98"/>
<keyword evidence="3" id="KW-1185">Reference proteome</keyword>
<dbReference type="InterPro" id="IPR002060">
    <property type="entry name" value="Squ/phyt_synthse"/>
</dbReference>
<proteinExistence type="predicted"/>
<evidence type="ECO:0000256" key="1">
    <source>
        <dbReference type="SAM" id="MobiDB-lite"/>
    </source>
</evidence>
<evidence type="ECO:0000313" key="3">
    <source>
        <dbReference type="Proteomes" id="UP001157974"/>
    </source>
</evidence>
<dbReference type="Proteomes" id="UP001157974">
    <property type="component" value="Unassembled WGS sequence"/>
</dbReference>
<accession>A0AAV8UZ98</accession>
<dbReference type="InterPro" id="IPR008949">
    <property type="entry name" value="Isoprenoid_synthase_dom_sf"/>
</dbReference>
<dbReference type="EMBL" id="JAMWBK010000002">
    <property type="protein sequence ID" value="KAJ8907389.1"/>
    <property type="molecule type" value="Genomic_DNA"/>
</dbReference>
<sequence>MRVSGVLRTYTAPASSHDYCLNLVRKVDYDQFMLNLMQPQSIRLAHSALRAFNVELGNAALVSSKPQIGEMRLQWYKETVSELQSSDVAPQQPALQCLKQAMVDFKIHRSWMKRLVDGRIRELTPPKTMEEMEEQVESVHSSLLYAHLQLLGVQSTEADHTASHLGKADGLTRAIFSAPFAASRGRSNVPAQVRRKHGLSDADATKPPTGPDSAAANAYFEIASVAWVHLERARKGNMPKEALPAFINASVIEWRLERLRKAHFDPFQSDLHHPGNRFHIGFQLAKARLLRKF</sequence>
<dbReference type="Pfam" id="PF00494">
    <property type="entry name" value="SQS_PSY"/>
    <property type="match status" value="1"/>
</dbReference>
<dbReference type="Gene3D" id="1.10.600.10">
    <property type="entry name" value="Farnesyl Diphosphate Synthase"/>
    <property type="match status" value="1"/>
</dbReference>
<feature type="region of interest" description="Disordered" evidence="1">
    <location>
        <begin position="186"/>
        <end position="211"/>
    </location>
</feature>